<gene>
    <name evidence="3" type="ORF">JX265_010032</name>
</gene>
<evidence type="ECO:0000313" key="3">
    <source>
        <dbReference type="EMBL" id="KAI1860108.1"/>
    </source>
</evidence>
<dbReference type="Proteomes" id="UP000829685">
    <property type="component" value="Unassembled WGS sequence"/>
</dbReference>
<dbReference type="AlphaFoldDB" id="A0A9P9WF13"/>
<name>A0A9P9WF13_9PEZI</name>
<comment type="caution">
    <text evidence="3">The sequence shown here is derived from an EMBL/GenBank/DDBJ whole genome shotgun (WGS) entry which is preliminary data.</text>
</comment>
<feature type="region of interest" description="Disordered" evidence="1">
    <location>
        <begin position="67"/>
        <end position="133"/>
    </location>
</feature>
<feature type="compositionally biased region" description="Pro residues" evidence="1">
    <location>
        <begin position="100"/>
        <end position="113"/>
    </location>
</feature>
<sequence length="274" mass="30722">MTNRRSLTREEAYETLVISPEASPIEVRKAFVSLSLKYHPDKAGPSKEVHEKYIRIRACYDFLMEARQPAEPQRTPPFTSSPDQRSPRPPGPNRNSGNEPRPPFSRPNPPWRPTPRDYSSLNPPPSDEAPVPREEVTKLRVALIALQRQHRALGQVLGHWFAENISARSDEAKMAGFFASVFKHVGTALCDAVTRLQRLPPGGFGHEMVKALHEFVTENEDFMALVRLIVEGLPEGDGEANRQQTNKTVELELLTGLAIAPRPPVYYSAPTACW</sequence>
<evidence type="ECO:0000256" key="1">
    <source>
        <dbReference type="SAM" id="MobiDB-lite"/>
    </source>
</evidence>
<accession>A0A9P9WF13</accession>
<protein>
    <recommendedName>
        <fullName evidence="2">J domain-containing protein</fullName>
    </recommendedName>
</protein>
<dbReference type="OrthoDB" id="10250354at2759"/>
<dbReference type="InterPro" id="IPR001623">
    <property type="entry name" value="DnaJ_domain"/>
</dbReference>
<dbReference type="CDD" id="cd06257">
    <property type="entry name" value="DnaJ"/>
    <property type="match status" value="1"/>
</dbReference>
<organism evidence="3 4">
    <name type="scientific">Neoarthrinium moseri</name>
    <dbReference type="NCBI Taxonomy" id="1658444"/>
    <lineage>
        <taxon>Eukaryota</taxon>
        <taxon>Fungi</taxon>
        <taxon>Dikarya</taxon>
        <taxon>Ascomycota</taxon>
        <taxon>Pezizomycotina</taxon>
        <taxon>Sordariomycetes</taxon>
        <taxon>Xylariomycetidae</taxon>
        <taxon>Amphisphaeriales</taxon>
        <taxon>Apiosporaceae</taxon>
        <taxon>Neoarthrinium</taxon>
    </lineage>
</organism>
<dbReference type="Pfam" id="PF00226">
    <property type="entry name" value="DnaJ"/>
    <property type="match status" value="1"/>
</dbReference>
<dbReference type="InterPro" id="IPR050817">
    <property type="entry name" value="DjlA_DnaK_co-chaperone"/>
</dbReference>
<dbReference type="SMART" id="SM00271">
    <property type="entry name" value="DnaJ"/>
    <property type="match status" value="1"/>
</dbReference>
<dbReference type="Gene3D" id="1.10.287.110">
    <property type="entry name" value="DnaJ domain"/>
    <property type="match status" value="1"/>
</dbReference>
<evidence type="ECO:0000313" key="4">
    <source>
        <dbReference type="Proteomes" id="UP000829685"/>
    </source>
</evidence>
<keyword evidence="4" id="KW-1185">Reference proteome</keyword>
<evidence type="ECO:0000259" key="2">
    <source>
        <dbReference type="PROSITE" id="PS50076"/>
    </source>
</evidence>
<reference evidence="3" key="1">
    <citation type="submission" date="2021-03" db="EMBL/GenBank/DDBJ databases">
        <title>Revisited historic fungal species revealed as producer of novel bioactive compounds through whole genome sequencing and comparative genomics.</title>
        <authorList>
            <person name="Vignolle G.A."/>
            <person name="Hochenegger N."/>
            <person name="Mach R.L."/>
            <person name="Mach-Aigner A.R."/>
            <person name="Javad Rahimi M."/>
            <person name="Salim K.A."/>
            <person name="Chan C.M."/>
            <person name="Lim L.B.L."/>
            <person name="Cai F."/>
            <person name="Druzhinina I.S."/>
            <person name="U'Ren J.M."/>
            <person name="Derntl C."/>
        </authorList>
    </citation>
    <scope>NUCLEOTIDE SEQUENCE</scope>
    <source>
        <strain evidence="3">TUCIM 5799</strain>
    </source>
</reference>
<dbReference type="InterPro" id="IPR036869">
    <property type="entry name" value="J_dom_sf"/>
</dbReference>
<feature type="domain" description="J" evidence="2">
    <location>
        <begin position="11"/>
        <end position="68"/>
    </location>
</feature>
<dbReference type="PROSITE" id="PS50076">
    <property type="entry name" value="DNAJ_2"/>
    <property type="match status" value="1"/>
</dbReference>
<dbReference type="PANTHER" id="PTHR24074">
    <property type="entry name" value="CO-CHAPERONE PROTEIN DJLA"/>
    <property type="match status" value="1"/>
</dbReference>
<dbReference type="EMBL" id="JAFIMR010000032">
    <property type="protein sequence ID" value="KAI1860108.1"/>
    <property type="molecule type" value="Genomic_DNA"/>
</dbReference>
<dbReference type="SUPFAM" id="SSF46565">
    <property type="entry name" value="Chaperone J-domain"/>
    <property type="match status" value="1"/>
</dbReference>
<proteinExistence type="predicted"/>
<dbReference type="PRINTS" id="PR00625">
    <property type="entry name" value="JDOMAIN"/>
</dbReference>